<proteinExistence type="predicted"/>
<keyword evidence="2" id="KW-1185">Reference proteome</keyword>
<gene>
    <name evidence="1" type="ORF">BSTOLATCC_MIC43324</name>
</gene>
<dbReference type="Proteomes" id="UP001162131">
    <property type="component" value="Unassembled WGS sequence"/>
</dbReference>
<evidence type="ECO:0000313" key="1">
    <source>
        <dbReference type="EMBL" id="CAG9327284.1"/>
    </source>
</evidence>
<dbReference type="EMBL" id="CAJZBQ010000043">
    <property type="protein sequence ID" value="CAG9327284.1"/>
    <property type="molecule type" value="Genomic_DNA"/>
</dbReference>
<accession>A0AAU9JMS7</accession>
<reference evidence="1" key="1">
    <citation type="submission" date="2021-09" db="EMBL/GenBank/DDBJ databases">
        <authorList>
            <consortium name="AG Swart"/>
            <person name="Singh M."/>
            <person name="Singh A."/>
            <person name="Seah K."/>
            <person name="Emmerich C."/>
        </authorList>
    </citation>
    <scope>NUCLEOTIDE SEQUENCE</scope>
    <source>
        <strain evidence="1">ATCC30299</strain>
    </source>
</reference>
<dbReference type="AlphaFoldDB" id="A0AAU9JMS7"/>
<name>A0AAU9JMS7_9CILI</name>
<evidence type="ECO:0000313" key="2">
    <source>
        <dbReference type="Proteomes" id="UP001162131"/>
    </source>
</evidence>
<organism evidence="1 2">
    <name type="scientific">Blepharisma stoltei</name>
    <dbReference type="NCBI Taxonomy" id="1481888"/>
    <lineage>
        <taxon>Eukaryota</taxon>
        <taxon>Sar</taxon>
        <taxon>Alveolata</taxon>
        <taxon>Ciliophora</taxon>
        <taxon>Postciliodesmatophora</taxon>
        <taxon>Heterotrichea</taxon>
        <taxon>Heterotrichida</taxon>
        <taxon>Blepharismidae</taxon>
        <taxon>Blepharisma</taxon>
    </lineage>
</organism>
<comment type="caution">
    <text evidence="1">The sequence shown here is derived from an EMBL/GenBank/DDBJ whole genome shotgun (WGS) entry which is preliminary data.</text>
</comment>
<protein>
    <submittedName>
        <fullName evidence="1">Uncharacterized protein</fullName>
    </submittedName>
</protein>
<sequence>MISTLLGSLKFAWYQCRAPYVNESRLLVTKELGYTLEPIDRNLSRLMGFENEPGSQRMSALEASFFLKDFAEQDLASLENRAPAILQKAKEIDQKLIFLRIYYFFMNAEYRNVSTLKPYIKIHKERVSKVHESLMRLIQYTQIDALPVAAVSNTLYGAAKLNLSVDPVLNSILLPVLSQKYKYLTTVGLAETLWALHKLNSKNADLSKKILADLGQREVKYIQVVPGYFNHLQFQLDPNAKTPREVGLLKDVLMMSTDSDTKKQIEEFLSKYKPNQ</sequence>